<dbReference type="Pfam" id="PF01734">
    <property type="entry name" value="Patatin"/>
    <property type="match status" value="1"/>
</dbReference>
<keyword evidence="3 4" id="KW-0443">Lipid metabolism</keyword>
<proteinExistence type="predicted"/>
<dbReference type="RefSeq" id="WP_158021783.1">
    <property type="nucleotide sequence ID" value="NZ_LN879502.1"/>
</dbReference>
<evidence type="ECO:0000313" key="6">
    <source>
        <dbReference type="EMBL" id="CUI17628.1"/>
    </source>
</evidence>
<dbReference type="InterPro" id="IPR002641">
    <property type="entry name" value="PNPLA_dom"/>
</dbReference>
<dbReference type="KEGG" id="pnl:PNK_2024"/>
<keyword evidence="2 4" id="KW-0442">Lipid degradation</keyword>
<accession>A0A0U5CRK9</accession>
<feature type="short sequence motif" description="DGA/G" evidence="4">
    <location>
        <begin position="172"/>
        <end position="174"/>
    </location>
</feature>
<keyword evidence="1 4" id="KW-0378">Hydrolase</keyword>
<protein>
    <recommendedName>
        <fullName evidence="5">PNPLA domain-containing protein</fullName>
    </recommendedName>
</protein>
<dbReference type="AlphaFoldDB" id="A0A0U5CRK9"/>
<feature type="active site" description="Proton acceptor" evidence="4">
    <location>
        <position position="172"/>
    </location>
</feature>
<evidence type="ECO:0000313" key="7">
    <source>
        <dbReference type="Proteomes" id="UP000069902"/>
    </source>
</evidence>
<dbReference type="SUPFAM" id="SSF52151">
    <property type="entry name" value="FabD/lysophospholipase-like"/>
    <property type="match status" value="1"/>
</dbReference>
<evidence type="ECO:0000256" key="1">
    <source>
        <dbReference type="ARBA" id="ARBA00022801"/>
    </source>
</evidence>
<gene>
    <name evidence="6" type="ORF">PNK_2024</name>
</gene>
<dbReference type="PANTHER" id="PTHR14226">
    <property type="entry name" value="NEUROPATHY TARGET ESTERASE/SWISS CHEESE D.MELANOGASTER"/>
    <property type="match status" value="1"/>
</dbReference>
<name>A0A0U5CRK9_9BACT</name>
<dbReference type="STRING" id="389348.PNK_2024"/>
<evidence type="ECO:0000256" key="3">
    <source>
        <dbReference type="ARBA" id="ARBA00023098"/>
    </source>
</evidence>
<dbReference type="EMBL" id="LN879502">
    <property type="protein sequence ID" value="CUI17628.1"/>
    <property type="molecule type" value="Genomic_DNA"/>
</dbReference>
<dbReference type="InterPro" id="IPR050301">
    <property type="entry name" value="NTE"/>
</dbReference>
<dbReference type="PROSITE" id="PS51635">
    <property type="entry name" value="PNPLA"/>
    <property type="match status" value="1"/>
</dbReference>
<sequence length="284" mass="31798">MKVKKSPKIAVVIGSGGIKSLGAIELFEFLDRAKIPLNLLVGCSGGAIIAAARGASLPMDKVREFGTAKLTVDLFNQIDYQALASIFHFPFTQLEESKAFLRSTRLRQTFHELYGDLQLEDLSIPTILQATDVHTGEPLRLSQGSVADSVYASSAILPFFPPIYMQDHWLADGAFTDSLPLMGAIQHQMDIIIALNFHDMETTESLNYMLGFSNFLKKVQAFCLNLQNASTLNLPTYKIIFIDVIFEKNIQIWEIENLPYIYQKTKEEVLRNEAAIIQAIEEFS</sequence>
<dbReference type="PANTHER" id="PTHR14226:SF29">
    <property type="entry name" value="NEUROPATHY TARGET ESTERASE SWS"/>
    <property type="match status" value="1"/>
</dbReference>
<comment type="caution">
    <text evidence="4">Lacks conserved residue(s) required for the propagation of feature annotation.</text>
</comment>
<feature type="active site" description="Nucleophile" evidence="4">
    <location>
        <position position="44"/>
    </location>
</feature>
<dbReference type="PATRIC" id="fig|389348.3.peg.2277"/>
<evidence type="ECO:0000259" key="5">
    <source>
        <dbReference type="PROSITE" id="PS51635"/>
    </source>
</evidence>
<dbReference type="Gene3D" id="3.40.1090.10">
    <property type="entry name" value="Cytosolic phospholipase A2 catalytic domain"/>
    <property type="match status" value="1"/>
</dbReference>
<dbReference type="GO" id="GO:0016787">
    <property type="term" value="F:hydrolase activity"/>
    <property type="evidence" value="ECO:0007669"/>
    <property type="project" value="UniProtKB-UniRule"/>
</dbReference>
<dbReference type="Proteomes" id="UP000069902">
    <property type="component" value="Chromosome cPNK"/>
</dbReference>
<dbReference type="GO" id="GO:0016042">
    <property type="term" value="P:lipid catabolic process"/>
    <property type="evidence" value="ECO:0007669"/>
    <property type="project" value="UniProtKB-UniRule"/>
</dbReference>
<reference evidence="7" key="1">
    <citation type="submission" date="2015-09" db="EMBL/GenBank/DDBJ databases">
        <authorList>
            <person name="Bertelli C."/>
        </authorList>
    </citation>
    <scope>NUCLEOTIDE SEQUENCE [LARGE SCALE GENOMIC DNA]</scope>
    <source>
        <strain evidence="7">KNic</strain>
    </source>
</reference>
<keyword evidence="7" id="KW-1185">Reference proteome</keyword>
<dbReference type="InterPro" id="IPR016035">
    <property type="entry name" value="Acyl_Trfase/lysoPLipase"/>
</dbReference>
<evidence type="ECO:0000256" key="4">
    <source>
        <dbReference type="PROSITE-ProRule" id="PRU01161"/>
    </source>
</evidence>
<feature type="domain" description="PNPLA" evidence="5">
    <location>
        <begin position="11"/>
        <end position="185"/>
    </location>
</feature>
<dbReference type="InParanoid" id="A0A0U5CRK9"/>
<feature type="short sequence motif" description="GXSXG" evidence="4">
    <location>
        <begin position="42"/>
        <end position="46"/>
    </location>
</feature>
<evidence type="ECO:0000256" key="2">
    <source>
        <dbReference type="ARBA" id="ARBA00022963"/>
    </source>
</evidence>
<organism evidence="6 7">
    <name type="scientific">Candidatus Protochlamydia naegleriophila</name>
    <dbReference type="NCBI Taxonomy" id="389348"/>
    <lineage>
        <taxon>Bacteria</taxon>
        <taxon>Pseudomonadati</taxon>
        <taxon>Chlamydiota</taxon>
        <taxon>Chlamydiia</taxon>
        <taxon>Parachlamydiales</taxon>
        <taxon>Parachlamydiaceae</taxon>
        <taxon>Candidatus Protochlamydia</taxon>
    </lineage>
</organism>